<name>A0ACB8I4J9_CITSI</name>
<comment type="caution">
    <text evidence="1">The sequence shown here is derived from an EMBL/GenBank/DDBJ whole genome shotgun (WGS) entry which is preliminary data.</text>
</comment>
<evidence type="ECO:0000313" key="2">
    <source>
        <dbReference type="Proteomes" id="UP000829398"/>
    </source>
</evidence>
<accession>A0ACB8I4J9</accession>
<dbReference type="EMBL" id="CM039178">
    <property type="protein sequence ID" value="KAH9681984.1"/>
    <property type="molecule type" value="Genomic_DNA"/>
</dbReference>
<dbReference type="Proteomes" id="UP000829398">
    <property type="component" value="Chromosome 9"/>
</dbReference>
<evidence type="ECO:0000313" key="1">
    <source>
        <dbReference type="EMBL" id="KAH9681984.1"/>
    </source>
</evidence>
<gene>
    <name evidence="1" type="ORF">KPL71_027167</name>
</gene>
<keyword evidence="2" id="KW-1185">Reference proteome</keyword>
<sequence length="111" mass="12597">MIDPNNTGAYVILSAARIWKDAASSRVSMRNKGMKMTPACSWIEVKNKAYTIHMLLINEALKDLLERMEQEGYVPDTKEVLLDVEEEQKKNILHYHVFGIISTPDGTTKSN</sequence>
<protein>
    <submittedName>
        <fullName evidence="1">Uncharacterized protein</fullName>
    </submittedName>
</protein>
<organism evidence="1 2">
    <name type="scientific">Citrus sinensis</name>
    <name type="common">Sweet orange</name>
    <name type="synonym">Citrus aurantium var. sinensis</name>
    <dbReference type="NCBI Taxonomy" id="2711"/>
    <lineage>
        <taxon>Eukaryota</taxon>
        <taxon>Viridiplantae</taxon>
        <taxon>Streptophyta</taxon>
        <taxon>Embryophyta</taxon>
        <taxon>Tracheophyta</taxon>
        <taxon>Spermatophyta</taxon>
        <taxon>Magnoliopsida</taxon>
        <taxon>eudicotyledons</taxon>
        <taxon>Gunneridae</taxon>
        <taxon>Pentapetalae</taxon>
        <taxon>rosids</taxon>
        <taxon>malvids</taxon>
        <taxon>Sapindales</taxon>
        <taxon>Rutaceae</taxon>
        <taxon>Aurantioideae</taxon>
        <taxon>Citrus</taxon>
    </lineage>
</organism>
<reference evidence="2" key="1">
    <citation type="journal article" date="2023" name="Hortic. Res.">
        <title>A chromosome-level phased genome enabling allele-level studies in sweet orange: a case study on citrus Huanglongbing tolerance.</title>
        <authorList>
            <person name="Wu B."/>
            <person name="Yu Q."/>
            <person name="Deng Z."/>
            <person name="Duan Y."/>
            <person name="Luo F."/>
            <person name="Gmitter F. Jr."/>
        </authorList>
    </citation>
    <scope>NUCLEOTIDE SEQUENCE [LARGE SCALE GENOMIC DNA]</scope>
    <source>
        <strain evidence="2">cv. Valencia</strain>
    </source>
</reference>
<proteinExistence type="predicted"/>